<sequence length="173" mass="18687">MAEIVGALPVKHDVDPNGSLTIDVQVMLPPAKMAPNLTVSYHSAAKNASVIGVGWALKGASVIERVAATIAQDQIRGSVNYDQNDKFSLDGQRLVSIGNNEYRYELETWSKIVAHGNDASNPDYWVEFLADGTQRTFGNTPDSNIKAAGGNGITFLDASHLIDFLPSRTLEEN</sequence>
<accession>A0ACB7J160</accession>
<gene>
    <name evidence="1" type="ORF">CCMSSC00406_0004778</name>
</gene>
<evidence type="ECO:0000313" key="1">
    <source>
        <dbReference type="EMBL" id="KAG9224279.1"/>
    </source>
</evidence>
<evidence type="ECO:0000313" key="2">
    <source>
        <dbReference type="Proteomes" id="UP000824881"/>
    </source>
</evidence>
<dbReference type="Proteomes" id="UP000824881">
    <property type="component" value="Unassembled WGS sequence"/>
</dbReference>
<protein>
    <submittedName>
        <fullName evidence="1">Uncharacterized protein</fullName>
    </submittedName>
</protein>
<dbReference type="EMBL" id="WQMT02000004">
    <property type="protein sequence ID" value="KAG9224279.1"/>
    <property type="molecule type" value="Genomic_DNA"/>
</dbReference>
<organism evidence="1 2">
    <name type="scientific">Pleurotus cornucopiae</name>
    <name type="common">Cornucopia mushroom</name>
    <dbReference type="NCBI Taxonomy" id="5321"/>
    <lineage>
        <taxon>Eukaryota</taxon>
        <taxon>Fungi</taxon>
        <taxon>Dikarya</taxon>
        <taxon>Basidiomycota</taxon>
        <taxon>Agaricomycotina</taxon>
        <taxon>Agaricomycetes</taxon>
        <taxon>Agaricomycetidae</taxon>
        <taxon>Agaricales</taxon>
        <taxon>Pleurotineae</taxon>
        <taxon>Pleurotaceae</taxon>
        <taxon>Pleurotus</taxon>
    </lineage>
</organism>
<name>A0ACB7J160_PLECO</name>
<comment type="caution">
    <text evidence="1">The sequence shown here is derived from an EMBL/GenBank/DDBJ whole genome shotgun (WGS) entry which is preliminary data.</text>
</comment>
<keyword evidence="2" id="KW-1185">Reference proteome</keyword>
<reference evidence="1 2" key="1">
    <citation type="journal article" date="2021" name="Appl. Environ. Microbiol.">
        <title>Genetic linkage and physical mapping for an oyster mushroom Pleurotus cornucopiae and QTL analysis for the trait cap color.</title>
        <authorList>
            <person name="Zhang Y."/>
            <person name="Gao W."/>
            <person name="Sonnenberg A."/>
            <person name="Chen Q."/>
            <person name="Zhang J."/>
            <person name="Huang C."/>
        </authorList>
    </citation>
    <scope>NUCLEOTIDE SEQUENCE [LARGE SCALE GENOMIC DNA]</scope>
    <source>
        <strain evidence="1">CCMSSC00406</strain>
    </source>
</reference>
<proteinExistence type="predicted"/>